<accession>A0A9P0SRW8</accession>
<keyword evidence="2" id="KW-1185">Reference proteome</keyword>
<comment type="caution">
    <text evidence="1">The sequence shown here is derived from an EMBL/GenBank/DDBJ whole genome shotgun (WGS) entry which is preliminary data.</text>
</comment>
<gene>
    <name evidence="1" type="ORF">PIBRA_LOCUS819</name>
</gene>
<proteinExistence type="predicted"/>
<dbReference type="Proteomes" id="UP001152562">
    <property type="component" value="Unassembled WGS sequence"/>
</dbReference>
<organism evidence="1 2">
    <name type="scientific">Pieris brassicae</name>
    <name type="common">White butterfly</name>
    <name type="synonym">Large white butterfly</name>
    <dbReference type="NCBI Taxonomy" id="7116"/>
    <lineage>
        <taxon>Eukaryota</taxon>
        <taxon>Metazoa</taxon>
        <taxon>Ecdysozoa</taxon>
        <taxon>Arthropoda</taxon>
        <taxon>Hexapoda</taxon>
        <taxon>Insecta</taxon>
        <taxon>Pterygota</taxon>
        <taxon>Neoptera</taxon>
        <taxon>Endopterygota</taxon>
        <taxon>Lepidoptera</taxon>
        <taxon>Glossata</taxon>
        <taxon>Ditrysia</taxon>
        <taxon>Papilionoidea</taxon>
        <taxon>Pieridae</taxon>
        <taxon>Pierinae</taxon>
        <taxon>Pieris</taxon>
    </lineage>
</organism>
<name>A0A9P0SRW8_PIEBR</name>
<protein>
    <submittedName>
        <fullName evidence="1">Uncharacterized protein</fullName>
    </submittedName>
</protein>
<evidence type="ECO:0000313" key="1">
    <source>
        <dbReference type="EMBL" id="CAH3895634.1"/>
    </source>
</evidence>
<reference evidence="1" key="1">
    <citation type="submission" date="2022-05" db="EMBL/GenBank/DDBJ databases">
        <authorList>
            <person name="Okamura Y."/>
        </authorList>
    </citation>
    <scope>NUCLEOTIDE SEQUENCE</scope>
</reference>
<dbReference type="EMBL" id="CALOZG010000001">
    <property type="protein sequence ID" value="CAH3895634.1"/>
    <property type="molecule type" value="Genomic_DNA"/>
</dbReference>
<sequence>MYEKKMTKLKKIICTEISLYIKNYTHLSTRIQIKLLGRHFLKMTQLTGENLGKRQKDLNKRVYETVKKQVDFDILNEIEEHSDIERLYKIDVASQYKNNDYILTTLKCGDSLYVSRAMRADWFYNDEFSHVVNPDYLHHEVFPYMSMKMKTKLVNNIASQIRNESRAADFYTYFNNLKMNHLAQKFLYFTSESFKLDIINSSHSFVKNDINFKNIIGNSFILAEAFVAKIEFDSVKEYHIMDLSYLYSINEEKYLDLLEKNVKTNCGKNFGGRMSKSIIKKHKNRILQFPGLYIHKLNKYMLARNSTSEDAKKYLIAIMPTEIKKFWFKNIYGTYKYLFDLIPKNEVFSFFKNTFYSLFGDKPFEMTLDFYDFHYYDLFNEEDREKWALKHIEEGKEILGTNRDFIWYKFVNYDQAFNAIKKYILVTSDEDARNEMAVTLIDSCGTQRDLEKLFNYYYERFVNESGHHKEYFVETVVKTHNIFKFDEPCWTAFNKILYSMEVYTPGFFGKNNCRVFCVIYNILHQQDMPEALKYYIDNDIACNSLKRHSKNLSSEQWHTVYNYLCDYFLKKFQVLQGENFEDTKEKKTCLTHTYLNILDCFEKTKDDIPKAILEFINSNIKSFKFISLLKVENITEALLIRILKQDKNLLVQKVPHIKKDLENQRIKINSLLKKIKVYFHDDIDRDFLNFFNEHIKNKQEYHDWVTRVAIYGIFVLGDEKAKTQLLSKYVPKEPKIDHSKIDRKVLDIQEAICRFACYSRPAVPLNCILQYIKGDYVHYCLPMFNVYSSNLPLPQSIEFIAAILDAPLSIQKHGIRLAFKAYGTEDLKTLITSIWHKTKNVSLRLILYQALVNKIEGTNYVTQDDLFETLKSFTLTLHADDQDNIYNLIVSQNIPIRFVGKLVEVAWSSVRNLSHKKQRNILIKSKLISHIDKHIELLNREFCSNIIEKHVKEMLFEKRMQQNFDWCEESLNKDLWDLTCKYLITCKSDNEFITSQKLVTEILKETFNQWNFVSESNFVFIKFCYQFINQIKSISSESDQEENVYVVPLIEHIVTLLEGFSPDSEVFILVLNLKLFINIRKIICEEILGIEHASDLIFKMLSKFISDLVITNHFITSLNETFTTLITDNIHYFALSINVNENILKAYVCNKLITNCDKERALIALSLMPLLDNIDEKDKNVYKKIFSCFIEKVKAVNDFETQCNYFCKFVNP</sequence>
<evidence type="ECO:0000313" key="2">
    <source>
        <dbReference type="Proteomes" id="UP001152562"/>
    </source>
</evidence>
<dbReference type="AlphaFoldDB" id="A0A9P0SRW8"/>